<feature type="compositionally biased region" description="Polar residues" evidence="1">
    <location>
        <begin position="259"/>
        <end position="269"/>
    </location>
</feature>
<feature type="compositionally biased region" description="Acidic residues" evidence="1">
    <location>
        <begin position="242"/>
        <end position="258"/>
    </location>
</feature>
<name>A0A4S4N531_9APHY</name>
<gene>
    <name evidence="2" type="ORF">EUX98_g634</name>
</gene>
<organism evidence="2 3">
    <name type="scientific">Antrodiella citrinella</name>
    <dbReference type="NCBI Taxonomy" id="2447956"/>
    <lineage>
        <taxon>Eukaryota</taxon>
        <taxon>Fungi</taxon>
        <taxon>Dikarya</taxon>
        <taxon>Basidiomycota</taxon>
        <taxon>Agaricomycotina</taxon>
        <taxon>Agaricomycetes</taxon>
        <taxon>Polyporales</taxon>
        <taxon>Steccherinaceae</taxon>
        <taxon>Antrodiella</taxon>
    </lineage>
</organism>
<feature type="compositionally biased region" description="Basic and acidic residues" evidence="1">
    <location>
        <begin position="790"/>
        <end position="800"/>
    </location>
</feature>
<protein>
    <recommendedName>
        <fullName evidence="4">Protein byr4</fullName>
    </recommendedName>
</protein>
<dbReference type="OrthoDB" id="19159at2759"/>
<dbReference type="EMBL" id="SGPM01000005">
    <property type="protein sequence ID" value="THH33545.1"/>
    <property type="molecule type" value="Genomic_DNA"/>
</dbReference>
<accession>A0A4S4N531</accession>
<keyword evidence="3" id="KW-1185">Reference proteome</keyword>
<feature type="region of interest" description="Disordered" evidence="1">
    <location>
        <begin position="595"/>
        <end position="653"/>
    </location>
</feature>
<feature type="region of interest" description="Disordered" evidence="1">
    <location>
        <begin position="223"/>
        <end position="558"/>
    </location>
</feature>
<evidence type="ECO:0000256" key="1">
    <source>
        <dbReference type="SAM" id="MobiDB-lite"/>
    </source>
</evidence>
<dbReference type="GO" id="GO:0005096">
    <property type="term" value="F:GTPase activator activity"/>
    <property type="evidence" value="ECO:0007669"/>
    <property type="project" value="InterPro"/>
</dbReference>
<comment type="caution">
    <text evidence="2">The sequence shown here is derived from an EMBL/GenBank/DDBJ whole genome shotgun (WGS) entry which is preliminary data.</text>
</comment>
<sequence length="858" mass="92652">MTTVPAPTIILPREEWNDADFDLPEGATIPAPADSDREDDEDWDNEMHLGRTGTARVSSFMDSIANKLEASGSIPHMFTIRPPLPASPEDDDDDEGVSTIKVAALPKILPKATPPSTIDEDFEDDFAFPSDLTQLSLAPLSLAHRSSKSSLEWGDKESSSSSQSSDAYSTLGFADNSPSSNYTSASLPETESEHEDDGDLDGLVLPTSLFDSGKGASKLAKLLETKKKTAYSDDRVKIASPDPEDDFEIGLVFDDDTEFSPSRLMQTVQKPKRSVPSPMLRSKSVPPRTAAAIRPPSRKAERAKSPSNPPVSSATQLRKLNNTPPSPPRPPSASRGQTYSQALTAPPPPPSFLSPKPGSLRIQKSHSGLKPPSPPASRKLTRKASLPSLSDNSPAQASGSGLASGSGVASSSQLARYEAPTASSRAKTHTNSASRIYGLEYNVPPTRPSTPSSNPVALRLTMPTSSSRLKSRTPVSSIFPSPAVPPPPPLPRSASPLPPSRPSSSASVKLRHTPSQSLPHPPAVKVLKRPKRPKTYGDGTELDAIDDLPLDREKEGRYRVQAKQRIPGATYSSKTPEPMLVDTGVLRGTLRRTKKRDFSGGSSELTQMAPPTKSLKRTELAQSMSPEPIKKKNLASPSRHTRRKPTLIRNLGGANDPKVIGEMKWNPLTLRWEGNDQALRDFDVAVGSSTRPALITHLTGSSMGSPVGSFASGARIVGNMIFDPSRMCWISTLPPEEEEPDVFADLADDEDEDAWEAKGGTIKANLQGLPSAVPSSAVEPPSPARSHTRSMSESESDRGSRASMVCNVDDAFLESCRVAEERHRSEMRGWIPTRGEPFTEQQERSYLFEIRALATRQY</sequence>
<feature type="compositionally biased region" description="Polar residues" evidence="1">
    <location>
        <begin position="176"/>
        <end position="189"/>
    </location>
</feature>
<dbReference type="InterPro" id="IPR034586">
    <property type="entry name" value="Bfa1/Byr4"/>
</dbReference>
<dbReference type="PANTHER" id="PTHR35140">
    <property type="entry name" value="MITOTIC CHECK POINT PROTEIN BFA1"/>
    <property type="match status" value="1"/>
</dbReference>
<dbReference type="GO" id="GO:0001100">
    <property type="term" value="P:negative regulation of exit from mitosis"/>
    <property type="evidence" value="ECO:0007669"/>
    <property type="project" value="InterPro"/>
</dbReference>
<dbReference type="PANTHER" id="PTHR35140:SF1">
    <property type="entry name" value="MITOTIC CHECK POINT PROTEIN BFA1"/>
    <property type="match status" value="1"/>
</dbReference>
<dbReference type="Proteomes" id="UP000308730">
    <property type="component" value="Unassembled WGS sequence"/>
</dbReference>
<evidence type="ECO:0000313" key="2">
    <source>
        <dbReference type="EMBL" id="THH33545.1"/>
    </source>
</evidence>
<proteinExistence type="predicted"/>
<feature type="region of interest" description="Disordered" evidence="1">
    <location>
        <begin position="76"/>
        <end position="98"/>
    </location>
</feature>
<feature type="compositionally biased region" description="Low complexity" evidence="1">
    <location>
        <begin position="395"/>
        <end position="415"/>
    </location>
</feature>
<dbReference type="AlphaFoldDB" id="A0A4S4N531"/>
<feature type="compositionally biased region" description="Low complexity" evidence="1">
    <location>
        <begin position="770"/>
        <end position="779"/>
    </location>
</feature>
<feature type="region of interest" description="Disordered" evidence="1">
    <location>
        <begin position="146"/>
        <end position="207"/>
    </location>
</feature>
<feature type="compositionally biased region" description="Polar residues" evidence="1">
    <location>
        <begin position="310"/>
        <end position="323"/>
    </location>
</feature>
<evidence type="ECO:0008006" key="4">
    <source>
        <dbReference type="Google" id="ProtNLM"/>
    </source>
</evidence>
<feature type="region of interest" description="Disordered" evidence="1">
    <location>
        <begin position="767"/>
        <end position="803"/>
    </location>
</feature>
<feature type="compositionally biased region" description="Pro residues" evidence="1">
    <location>
        <begin position="482"/>
        <end position="501"/>
    </location>
</feature>
<feature type="compositionally biased region" description="Basic and acidic residues" evidence="1">
    <location>
        <begin position="223"/>
        <end position="237"/>
    </location>
</feature>
<feature type="compositionally biased region" description="Polar residues" evidence="1">
    <location>
        <begin position="421"/>
        <end position="434"/>
    </location>
</feature>
<feature type="compositionally biased region" description="Basic and acidic residues" evidence="1">
    <location>
        <begin position="549"/>
        <end position="558"/>
    </location>
</feature>
<feature type="compositionally biased region" description="Low complexity" evidence="1">
    <location>
        <begin position="159"/>
        <end position="169"/>
    </location>
</feature>
<reference evidence="2 3" key="1">
    <citation type="submission" date="2019-02" db="EMBL/GenBank/DDBJ databases">
        <title>Genome sequencing of the rare red list fungi Antrodiella citrinella (Flaviporus citrinellus).</title>
        <authorList>
            <person name="Buettner E."/>
            <person name="Kellner H."/>
        </authorList>
    </citation>
    <scope>NUCLEOTIDE SEQUENCE [LARGE SCALE GENOMIC DNA]</scope>
    <source>
        <strain evidence="2 3">DSM 108506</strain>
    </source>
</reference>
<feature type="compositionally biased region" description="Acidic residues" evidence="1">
    <location>
        <begin position="190"/>
        <end position="200"/>
    </location>
</feature>
<dbReference type="GO" id="GO:0044732">
    <property type="term" value="C:mitotic spindle pole body"/>
    <property type="evidence" value="ECO:0007669"/>
    <property type="project" value="TreeGrafter"/>
</dbReference>
<dbReference type="GO" id="GO:1990334">
    <property type="term" value="C:Bfa1-Bub2 complex"/>
    <property type="evidence" value="ECO:0007669"/>
    <property type="project" value="InterPro"/>
</dbReference>
<evidence type="ECO:0000313" key="3">
    <source>
        <dbReference type="Proteomes" id="UP000308730"/>
    </source>
</evidence>
<feature type="region of interest" description="Disordered" evidence="1">
    <location>
        <begin position="1"/>
        <end position="46"/>
    </location>
</feature>